<organism evidence="6 7">
    <name type="scientific">Podospora appendiculata</name>
    <dbReference type="NCBI Taxonomy" id="314037"/>
    <lineage>
        <taxon>Eukaryota</taxon>
        <taxon>Fungi</taxon>
        <taxon>Dikarya</taxon>
        <taxon>Ascomycota</taxon>
        <taxon>Pezizomycotina</taxon>
        <taxon>Sordariomycetes</taxon>
        <taxon>Sordariomycetidae</taxon>
        <taxon>Sordariales</taxon>
        <taxon>Podosporaceae</taxon>
        <taxon>Podospora</taxon>
    </lineage>
</organism>
<reference evidence="6" key="2">
    <citation type="submission" date="2023-06" db="EMBL/GenBank/DDBJ databases">
        <authorList>
            <consortium name="Lawrence Berkeley National Laboratory"/>
            <person name="Haridas S."/>
            <person name="Hensen N."/>
            <person name="Bonometti L."/>
            <person name="Westerberg I."/>
            <person name="Brannstrom I.O."/>
            <person name="Guillou S."/>
            <person name="Cros-Aarteil S."/>
            <person name="Calhoun S."/>
            <person name="Kuo A."/>
            <person name="Mondo S."/>
            <person name="Pangilinan J."/>
            <person name="Riley R."/>
            <person name="Labutti K."/>
            <person name="Andreopoulos B."/>
            <person name="Lipzen A."/>
            <person name="Chen C."/>
            <person name="Yanf M."/>
            <person name="Daum C."/>
            <person name="Ng V."/>
            <person name="Clum A."/>
            <person name="Steindorff A."/>
            <person name="Ohm R."/>
            <person name="Martin F."/>
            <person name="Silar P."/>
            <person name="Natvig D."/>
            <person name="Lalanne C."/>
            <person name="Gautier V."/>
            <person name="Ament-Velasquez S.L."/>
            <person name="Kruys A."/>
            <person name="Hutchinson M.I."/>
            <person name="Powell A.J."/>
            <person name="Barry K."/>
            <person name="Miller A.N."/>
            <person name="Grigoriev I.V."/>
            <person name="Debuchy R."/>
            <person name="Gladieux P."/>
            <person name="Thoren M.H."/>
            <person name="Johannesson H."/>
        </authorList>
    </citation>
    <scope>NUCLEOTIDE SEQUENCE</scope>
    <source>
        <strain evidence="6">CBS 314.62</strain>
    </source>
</reference>
<gene>
    <name evidence="6" type="ORF">B0T22DRAFT_378782</name>
</gene>
<comment type="similarity">
    <text evidence="4">Belongs to the class I-like SAM-binding methyltransferase superfamily.</text>
</comment>
<dbReference type="InterPro" id="IPR041698">
    <property type="entry name" value="Methyltransf_25"/>
</dbReference>
<evidence type="ECO:0000313" key="6">
    <source>
        <dbReference type="EMBL" id="KAK3689858.1"/>
    </source>
</evidence>
<protein>
    <recommendedName>
        <fullName evidence="5">Methyltransferase domain-containing protein</fullName>
    </recommendedName>
</protein>
<dbReference type="Gene3D" id="3.40.50.150">
    <property type="entry name" value="Vaccinia Virus protein VP39"/>
    <property type="match status" value="1"/>
</dbReference>
<name>A0AAE0XCD6_9PEZI</name>
<dbReference type="Proteomes" id="UP001270362">
    <property type="component" value="Unassembled WGS sequence"/>
</dbReference>
<evidence type="ECO:0000313" key="7">
    <source>
        <dbReference type="Proteomes" id="UP001270362"/>
    </source>
</evidence>
<dbReference type="Pfam" id="PF13649">
    <property type="entry name" value="Methyltransf_25"/>
    <property type="match status" value="1"/>
</dbReference>
<dbReference type="PANTHER" id="PTHR35897:SF1">
    <property type="entry name" value="METHYLTRANSFERASE AUSD"/>
    <property type="match status" value="1"/>
</dbReference>
<comment type="pathway">
    <text evidence="1">Secondary metabolite biosynthesis.</text>
</comment>
<dbReference type="PANTHER" id="PTHR35897">
    <property type="entry name" value="METHYLTRANSFERASE AUSD"/>
    <property type="match status" value="1"/>
</dbReference>
<dbReference type="EMBL" id="JAULSO010000002">
    <property type="protein sequence ID" value="KAK3689858.1"/>
    <property type="molecule type" value="Genomic_DNA"/>
</dbReference>
<evidence type="ECO:0000256" key="3">
    <source>
        <dbReference type="ARBA" id="ARBA00022691"/>
    </source>
</evidence>
<keyword evidence="2" id="KW-0808">Transferase</keyword>
<comment type="caution">
    <text evidence="6">The sequence shown here is derived from an EMBL/GenBank/DDBJ whole genome shotgun (WGS) entry which is preliminary data.</text>
</comment>
<dbReference type="SUPFAM" id="SSF53335">
    <property type="entry name" value="S-adenosyl-L-methionine-dependent methyltransferases"/>
    <property type="match status" value="1"/>
</dbReference>
<evidence type="ECO:0000256" key="1">
    <source>
        <dbReference type="ARBA" id="ARBA00005179"/>
    </source>
</evidence>
<dbReference type="InterPro" id="IPR051654">
    <property type="entry name" value="Meroterpenoid_MTases"/>
</dbReference>
<dbReference type="GO" id="GO:0016740">
    <property type="term" value="F:transferase activity"/>
    <property type="evidence" value="ECO:0007669"/>
    <property type="project" value="UniProtKB-KW"/>
</dbReference>
<reference evidence="6" key="1">
    <citation type="journal article" date="2023" name="Mol. Phylogenet. Evol.">
        <title>Genome-scale phylogeny and comparative genomics of the fungal order Sordariales.</title>
        <authorList>
            <person name="Hensen N."/>
            <person name="Bonometti L."/>
            <person name="Westerberg I."/>
            <person name="Brannstrom I.O."/>
            <person name="Guillou S."/>
            <person name="Cros-Aarteil S."/>
            <person name="Calhoun S."/>
            <person name="Haridas S."/>
            <person name="Kuo A."/>
            <person name="Mondo S."/>
            <person name="Pangilinan J."/>
            <person name="Riley R."/>
            <person name="LaButti K."/>
            <person name="Andreopoulos B."/>
            <person name="Lipzen A."/>
            <person name="Chen C."/>
            <person name="Yan M."/>
            <person name="Daum C."/>
            <person name="Ng V."/>
            <person name="Clum A."/>
            <person name="Steindorff A."/>
            <person name="Ohm R.A."/>
            <person name="Martin F."/>
            <person name="Silar P."/>
            <person name="Natvig D.O."/>
            <person name="Lalanne C."/>
            <person name="Gautier V."/>
            <person name="Ament-Velasquez S.L."/>
            <person name="Kruys A."/>
            <person name="Hutchinson M.I."/>
            <person name="Powell A.J."/>
            <person name="Barry K."/>
            <person name="Miller A.N."/>
            <person name="Grigoriev I.V."/>
            <person name="Debuchy R."/>
            <person name="Gladieux P."/>
            <person name="Hiltunen Thoren M."/>
            <person name="Johannesson H."/>
        </authorList>
    </citation>
    <scope>NUCLEOTIDE SEQUENCE</scope>
    <source>
        <strain evidence="6">CBS 314.62</strain>
    </source>
</reference>
<keyword evidence="7" id="KW-1185">Reference proteome</keyword>
<keyword evidence="3" id="KW-0949">S-adenosyl-L-methionine</keyword>
<evidence type="ECO:0000256" key="4">
    <source>
        <dbReference type="ARBA" id="ARBA00038314"/>
    </source>
</evidence>
<dbReference type="InterPro" id="IPR029063">
    <property type="entry name" value="SAM-dependent_MTases_sf"/>
</dbReference>
<feature type="domain" description="Methyltransferase" evidence="5">
    <location>
        <begin position="123"/>
        <end position="220"/>
    </location>
</feature>
<proteinExistence type="inferred from homology"/>
<sequence length="304" mass="34203">MNSQLPLAIGAKDRSVGWYDPPPTSVEGPIRDLLENYSHVPADEVVSRIVETVRPLTNITLHPLTQGAKTNPHPSPPQRDKLWDVHPWPCIGQFRFIDLSLSRQPSYQRILSRLQSRLDERLLDVGCCLAQDLRKLAYDGAPSRSLVGLEIQAEFIALGYDFFNDRDTFRGRFIVADLLDTDSEVVRGSFGIVLLGMVLHLWDLESQTRACVRVVELLRPEPGVLVVGQSVGSLVATEVEVRGGRRICKHDAESFGRMWDEVGRRTGTAWTVRARLDEGLGIAEKKRGWDEPGTRRLSFEVERV</sequence>
<accession>A0AAE0XCD6</accession>
<dbReference type="AlphaFoldDB" id="A0AAE0XCD6"/>
<evidence type="ECO:0000256" key="2">
    <source>
        <dbReference type="ARBA" id="ARBA00022679"/>
    </source>
</evidence>
<evidence type="ECO:0000259" key="5">
    <source>
        <dbReference type="Pfam" id="PF13649"/>
    </source>
</evidence>